<feature type="domain" description="UspA" evidence="2">
    <location>
        <begin position="212"/>
        <end position="282"/>
    </location>
</feature>
<dbReference type="PRINTS" id="PR01438">
    <property type="entry name" value="UNVRSLSTRESS"/>
</dbReference>
<dbReference type="SUPFAM" id="SSF52402">
    <property type="entry name" value="Adenine nucleotide alpha hydrolases-like"/>
    <property type="match status" value="2"/>
</dbReference>
<dbReference type="Pfam" id="PF00582">
    <property type="entry name" value="Usp"/>
    <property type="match status" value="2"/>
</dbReference>
<evidence type="ECO:0000256" key="1">
    <source>
        <dbReference type="ARBA" id="ARBA00008791"/>
    </source>
</evidence>
<comment type="similarity">
    <text evidence="1">Belongs to the universal stress protein A family.</text>
</comment>
<evidence type="ECO:0000313" key="3">
    <source>
        <dbReference type="EMBL" id="MFC3851308.1"/>
    </source>
</evidence>
<proteinExistence type="inferred from homology"/>
<dbReference type="CDD" id="cd00293">
    <property type="entry name" value="USP-like"/>
    <property type="match status" value="2"/>
</dbReference>
<reference evidence="4" key="1">
    <citation type="journal article" date="2019" name="Int. J. Syst. Evol. Microbiol.">
        <title>The Global Catalogue of Microorganisms (GCM) 10K type strain sequencing project: providing services to taxonomists for standard genome sequencing and annotation.</title>
        <authorList>
            <consortium name="The Broad Institute Genomics Platform"/>
            <consortium name="The Broad Institute Genome Sequencing Center for Infectious Disease"/>
            <person name="Wu L."/>
            <person name="Ma J."/>
        </authorList>
    </citation>
    <scope>NUCLEOTIDE SEQUENCE [LARGE SCALE GENOMIC DNA]</scope>
    <source>
        <strain evidence="4">IBRC 10765</strain>
    </source>
</reference>
<feature type="domain" description="UspA" evidence="2">
    <location>
        <begin position="2"/>
        <end position="154"/>
    </location>
</feature>
<dbReference type="RefSeq" id="WP_380692442.1">
    <property type="nucleotide sequence ID" value="NZ_JBHRYR010000002.1"/>
</dbReference>
<comment type="caution">
    <text evidence="3">The sequence shown here is derived from an EMBL/GenBank/DDBJ whole genome shotgun (WGS) entry which is preliminary data.</text>
</comment>
<dbReference type="Proteomes" id="UP001595617">
    <property type="component" value="Unassembled WGS sequence"/>
</dbReference>
<accession>A0ABV7ZU33</accession>
<evidence type="ECO:0000313" key="4">
    <source>
        <dbReference type="Proteomes" id="UP001595617"/>
    </source>
</evidence>
<keyword evidence="4" id="KW-1185">Reference proteome</keyword>
<gene>
    <name evidence="3" type="ORF">ACFOOG_00570</name>
</gene>
<name>A0ABV7ZU33_9GAMM</name>
<evidence type="ECO:0000259" key="2">
    <source>
        <dbReference type="Pfam" id="PF00582"/>
    </source>
</evidence>
<dbReference type="InterPro" id="IPR006016">
    <property type="entry name" value="UspA"/>
</dbReference>
<protein>
    <submittedName>
        <fullName evidence="3">Universal stress protein</fullName>
    </submittedName>
</protein>
<dbReference type="EMBL" id="JBHRYR010000002">
    <property type="protein sequence ID" value="MFC3851308.1"/>
    <property type="molecule type" value="Genomic_DNA"/>
</dbReference>
<dbReference type="Gene3D" id="3.40.50.12370">
    <property type="match status" value="1"/>
</dbReference>
<dbReference type="PANTHER" id="PTHR46268:SF6">
    <property type="entry name" value="UNIVERSAL STRESS PROTEIN UP12"/>
    <property type="match status" value="1"/>
</dbReference>
<dbReference type="PANTHER" id="PTHR46268">
    <property type="entry name" value="STRESS RESPONSE PROTEIN NHAX"/>
    <property type="match status" value="1"/>
</dbReference>
<organism evidence="3 4">
    <name type="scientific">Saccharospirillum mangrovi</name>
    <dbReference type="NCBI Taxonomy" id="2161747"/>
    <lineage>
        <taxon>Bacteria</taxon>
        <taxon>Pseudomonadati</taxon>
        <taxon>Pseudomonadota</taxon>
        <taxon>Gammaproteobacteria</taxon>
        <taxon>Oceanospirillales</taxon>
        <taxon>Saccharospirillaceae</taxon>
        <taxon>Saccharospirillum</taxon>
    </lineage>
</organism>
<dbReference type="InterPro" id="IPR006015">
    <property type="entry name" value="Universal_stress_UspA"/>
</dbReference>
<sequence length="282" mass="30683">MTDMVMACIDGSDASPSVCDYATWVARRLNAPLTFLHVLDHSEYPLQSNLSGAIGLGAREALLEELTVLDEQRNKLALEQGKVMLAAAQEQAEAAGIAGTLTRQRHGHLVEALLDVEAETRVFVMGREGEHPAQHHVGSHVENVVRSVHRPILITVSDFRAPSAVMVAFDGSETMRKGMAMIAASPLLQGLPVHVVKVGDDKPACHEQLAWAHDVLQAAGLDVQTTLLQGEVETALAQFKKAHNIDFMVMGAYGHSRIRELLLGSMTTKMIRHADIPMLVLR</sequence>